<dbReference type="EMBL" id="FMYH01000012">
    <property type="protein sequence ID" value="SDD83099.1"/>
    <property type="molecule type" value="Genomic_DNA"/>
</dbReference>
<evidence type="ECO:0000313" key="2">
    <source>
        <dbReference type="EMBL" id="SDD83099.1"/>
    </source>
</evidence>
<dbReference type="AlphaFoldDB" id="A0A1G6XY63"/>
<evidence type="ECO:0000256" key="1">
    <source>
        <dbReference type="SAM" id="SignalP"/>
    </source>
</evidence>
<keyword evidence="1" id="KW-0732">Signal</keyword>
<sequence>MRKYAVVAGAVGSAMLIGASVPAFAFEIPASAVHAVASAVIVEPTVVKNTPLSTRFSEKSFTEESGSKGHHE</sequence>
<gene>
    <name evidence="2" type="ORF">SAMN05216410_0239</name>
</gene>
<protein>
    <submittedName>
        <fullName evidence="2">Uncharacterized protein</fullName>
    </submittedName>
</protein>
<evidence type="ECO:0000313" key="3">
    <source>
        <dbReference type="Proteomes" id="UP000199039"/>
    </source>
</evidence>
<dbReference type="Proteomes" id="UP000199039">
    <property type="component" value="Unassembled WGS sequence"/>
</dbReference>
<reference evidence="2 3" key="1">
    <citation type="submission" date="2016-09" db="EMBL/GenBank/DDBJ databases">
        <authorList>
            <person name="Capua I."/>
            <person name="De Benedictis P."/>
            <person name="Joannis T."/>
            <person name="Lombin L.H."/>
            <person name="Cattoli G."/>
        </authorList>
    </citation>
    <scope>NUCLEOTIDE SEQUENCE [LARGE SCALE GENOMIC DNA]</scope>
    <source>
        <strain evidence="2 3">ISLP-3</strain>
    </source>
</reference>
<proteinExistence type="predicted"/>
<name>A0A1G6XY63_9MICO</name>
<accession>A0A1G6XY63</accession>
<feature type="signal peptide" evidence="1">
    <location>
        <begin position="1"/>
        <end position="25"/>
    </location>
</feature>
<feature type="chain" id="PRO_5011723926" evidence="1">
    <location>
        <begin position="26"/>
        <end position="72"/>
    </location>
</feature>
<organism evidence="2 3">
    <name type="scientific">Sanguibacter gelidistatuariae</name>
    <dbReference type="NCBI Taxonomy" id="1814289"/>
    <lineage>
        <taxon>Bacteria</taxon>
        <taxon>Bacillati</taxon>
        <taxon>Actinomycetota</taxon>
        <taxon>Actinomycetes</taxon>
        <taxon>Micrococcales</taxon>
        <taxon>Sanguibacteraceae</taxon>
        <taxon>Sanguibacter</taxon>
    </lineage>
</organism>
<keyword evidence="3" id="KW-1185">Reference proteome</keyword>
<feature type="non-terminal residue" evidence="2">
    <location>
        <position position="72"/>
    </location>
</feature>